<gene>
    <name evidence="1" type="ORF">RF55_488</name>
</gene>
<evidence type="ECO:0000313" key="1">
    <source>
        <dbReference type="EMBL" id="KMR04742.1"/>
    </source>
</evidence>
<comment type="caution">
    <text evidence="1">The sequence shown here is derived from an EMBL/GenBank/DDBJ whole genome shotgun (WGS) entry which is preliminary data.</text>
</comment>
<organism evidence="1 2">
    <name type="scientific">Lasius niger</name>
    <name type="common">Black garden ant</name>
    <dbReference type="NCBI Taxonomy" id="67767"/>
    <lineage>
        <taxon>Eukaryota</taxon>
        <taxon>Metazoa</taxon>
        <taxon>Ecdysozoa</taxon>
        <taxon>Arthropoda</taxon>
        <taxon>Hexapoda</taxon>
        <taxon>Insecta</taxon>
        <taxon>Pterygota</taxon>
        <taxon>Neoptera</taxon>
        <taxon>Endopterygota</taxon>
        <taxon>Hymenoptera</taxon>
        <taxon>Apocrita</taxon>
        <taxon>Aculeata</taxon>
        <taxon>Formicoidea</taxon>
        <taxon>Formicidae</taxon>
        <taxon>Formicinae</taxon>
        <taxon>Lasius</taxon>
        <taxon>Lasius</taxon>
    </lineage>
</organism>
<accession>A0A0J7LA07</accession>
<dbReference type="PaxDb" id="67767-A0A0J7LA07"/>
<reference evidence="1 2" key="1">
    <citation type="submission" date="2015-04" db="EMBL/GenBank/DDBJ databases">
        <title>Lasius niger genome sequencing.</title>
        <authorList>
            <person name="Konorov E.A."/>
            <person name="Nikitin M.A."/>
            <person name="Kirill M.V."/>
            <person name="Chang P."/>
        </authorList>
    </citation>
    <scope>NUCLEOTIDE SEQUENCE [LARGE SCALE GENOMIC DNA]</scope>
    <source>
        <tissue evidence="1">Whole</tissue>
    </source>
</reference>
<dbReference type="OrthoDB" id="7653744at2759"/>
<dbReference type="EMBL" id="LBMM01000146">
    <property type="protein sequence ID" value="KMR04742.1"/>
    <property type="molecule type" value="Genomic_DNA"/>
</dbReference>
<protein>
    <submittedName>
        <fullName evidence="1">Uncharacterized protein</fullName>
    </submittedName>
</protein>
<name>A0A0J7LA07_LASNI</name>
<dbReference type="STRING" id="67767.A0A0J7LA07"/>
<proteinExistence type="predicted"/>
<evidence type="ECO:0000313" key="2">
    <source>
        <dbReference type="Proteomes" id="UP000036403"/>
    </source>
</evidence>
<sequence>MNDANDVMTSIYDTLIHLRYPHITNAESKDLEATILSGENRICLLSWLLTEKSPTINAHLERLKDVALEDQLFEIYSHIGICNNKDILLGKCSLKEQLPTLGLLLDFMKEVHVKPLINKNETERTLVDIIKLYIDDINQTPSLSVKPKLSYAEGIKYFEESKTEMSSDDCGDIKTNLAKDSYVETDDRLINDEQKALFEKEKEKFIEAFQTISSWPVQTRNLDKDISDSICSNIKSVCSDFYTLKKVLQAKDEICNMKNLAKGLPKTTTPLNKVIEDIVIYNEELENWSMTNNSVD</sequence>
<keyword evidence="2" id="KW-1185">Reference proteome</keyword>
<dbReference type="Proteomes" id="UP000036403">
    <property type="component" value="Unassembled WGS sequence"/>
</dbReference>
<dbReference type="AlphaFoldDB" id="A0A0J7LA07"/>